<gene>
    <name evidence="1" type="ORF">Hyperionvirus2_177</name>
</gene>
<dbReference type="EMBL" id="MK072384">
    <property type="protein sequence ID" value="AYV82809.1"/>
    <property type="molecule type" value="Genomic_DNA"/>
</dbReference>
<evidence type="ECO:0000313" key="1">
    <source>
        <dbReference type="EMBL" id="AYV82809.1"/>
    </source>
</evidence>
<sequence>MAAAAVSGSKRMTTSVEVKAGALGAAIGGIIAAKVAALKGPVAAAVSKDNMASFVSETAAVFADLKKARAAMGFVEESPAEEKRSDAALAKLGAWEKIARARALAPPKSWIQTEMRPIVMVTNFDEIPHIIRNHFSDLIDSDLDDEAELDRECFRSVFFVCEIDFTSFTQTVFDILRNLKYLSEKGAKIEIVTRIENPRFIENVLSWAGFKHNRPVLFVPPDVPLGPFIHKDNERLNGGALFILHHRDEELNSFAGPTLYRPAGRVLRLKYAHT</sequence>
<organism evidence="1">
    <name type="scientific">Hyperionvirus sp</name>
    <dbReference type="NCBI Taxonomy" id="2487770"/>
    <lineage>
        <taxon>Viruses</taxon>
        <taxon>Varidnaviria</taxon>
        <taxon>Bamfordvirae</taxon>
        <taxon>Nucleocytoviricota</taxon>
        <taxon>Megaviricetes</taxon>
        <taxon>Imitervirales</taxon>
        <taxon>Mimiviridae</taxon>
        <taxon>Klosneuvirinae</taxon>
    </lineage>
</organism>
<proteinExistence type="predicted"/>
<name>A0A3G5ABZ5_9VIRU</name>
<accession>A0A3G5ABZ5</accession>
<reference evidence="1" key="1">
    <citation type="submission" date="2018-10" db="EMBL/GenBank/DDBJ databases">
        <title>Hidden diversity of soil giant viruses.</title>
        <authorList>
            <person name="Schulz F."/>
            <person name="Alteio L."/>
            <person name="Goudeau D."/>
            <person name="Ryan E.M."/>
            <person name="Malmstrom R.R."/>
            <person name="Blanchard J."/>
            <person name="Woyke T."/>
        </authorList>
    </citation>
    <scope>NUCLEOTIDE SEQUENCE</scope>
    <source>
        <strain evidence="1">HYV1</strain>
    </source>
</reference>
<protein>
    <submittedName>
        <fullName evidence="1">Uncharacterized protein</fullName>
    </submittedName>
</protein>